<reference evidence="4" key="1">
    <citation type="journal article" date="2012" name="Science">
        <title>The Paleozoic origin of enzymatic lignin decomposition reconstructed from 31 fungal genomes.</title>
        <authorList>
            <person name="Floudas D."/>
            <person name="Binder M."/>
            <person name="Riley R."/>
            <person name="Barry K."/>
            <person name="Blanchette R.A."/>
            <person name="Henrissat B."/>
            <person name="Martinez A.T."/>
            <person name="Otillar R."/>
            <person name="Spatafora J.W."/>
            <person name="Yadav J.S."/>
            <person name="Aerts A."/>
            <person name="Benoit I."/>
            <person name="Boyd A."/>
            <person name="Carlson A."/>
            <person name="Copeland A."/>
            <person name="Coutinho P.M."/>
            <person name="de Vries R.P."/>
            <person name="Ferreira P."/>
            <person name="Findley K."/>
            <person name="Foster B."/>
            <person name="Gaskell J."/>
            <person name="Glotzer D."/>
            <person name="Gorecki P."/>
            <person name="Heitman J."/>
            <person name="Hesse C."/>
            <person name="Hori C."/>
            <person name="Igarashi K."/>
            <person name="Jurgens J.A."/>
            <person name="Kallen N."/>
            <person name="Kersten P."/>
            <person name="Kohler A."/>
            <person name="Kuees U."/>
            <person name="Kumar T.K.A."/>
            <person name="Kuo A."/>
            <person name="LaButti K."/>
            <person name="Larrondo L.F."/>
            <person name="Lindquist E."/>
            <person name="Ling A."/>
            <person name="Lombard V."/>
            <person name="Lucas S."/>
            <person name="Lundell T."/>
            <person name="Martin R."/>
            <person name="McLaughlin D.J."/>
            <person name="Morgenstern I."/>
            <person name="Morin E."/>
            <person name="Murat C."/>
            <person name="Nagy L.G."/>
            <person name="Nolan M."/>
            <person name="Ohm R.A."/>
            <person name="Patyshakuliyeva A."/>
            <person name="Rokas A."/>
            <person name="Ruiz-Duenas F.J."/>
            <person name="Sabat G."/>
            <person name="Salamov A."/>
            <person name="Samejima M."/>
            <person name="Schmutz J."/>
            <person name="Slot J.C."/>
            <person name="St John F."/>
            <person name="Stenlid J."/>
            <person name="Sun H."/>
            <person name="Sun S."/>
            <person name="Syed K."/>
            <person name="Tsang A."/>
            <person name="Wiebenga A."/>
            <person name="Young D."/>
            <person name="Pisabarro A."/>
            <person name="Eastwood D.C."/>
            <person name="Martin F."/>
            <person name="Cullen D."/>
            <person name="Grigoriev I.V."/>
            <person name="Hibbett D.S."/>
        </authorList>
    </citation>
    <scope>NUCLEOTIDE SEQUENCE [LARGE SCALE GENOMIC DNA]</scope>
    <source>
        <strain evidence="4">FP-101664</strain>
    </source>
</reference>
<keyword evidence="2" id="KW-0812">Transmembrane</keyword>
<proteinExistence type="predicted"/>
<feature type="compositionally biased region" description="Basic and acidic residues" evidence="1">
    <location>
        <begin position="1"/>
        <end position="18"/>
    </location>
</feature>
<keyword evidence="4" id="KW-1185">Reference proteome</keyword>
<organism evidence="3 4">
    <name type="scientific">Trametes versicolor (strain FP-101664)</name>
    <name type="common">White-rot fungus</name>
    <name type="synonym">Coriolus versicolor</name>
    <dbReference type="NCBI Taxonomy" id="717944"/>
    <lineage>
        <taxon>Eukaryota</taxon>
        <taxon>Fungi</taxon>
        <taxon>Dikarya</taxon>
        <taxon>Basidiomycota</taxon>
        <taxon>Agaricomycotina</taxon>
        <taxon>Agaricomycetes</taxon>
        <taxon>Polyporales</taxon>
        <taxon>Polyporaceae</taxon>
        <taxon>Trametes</taxon>
    </lineage>
</organism>
<evidence type="ECO:0000313" key="4">
    <source>
        <dbReference type="Proteomes" id="UP000054317"/>
    </source>
</evidence>
<dbReference type="RefSeq" id="XP_008045962.1">
    <property type="nucleotide sequence ID" value="XM_008047771.1"/>
</dbReference>
<evidence type="ECO:0000256" key="2">
    <source>
        <dbReference type="SAM" id="Phobius"/>
    </source>
</evidence>
<dbReference type="Proteomes" id="UP000054317">
    <property type="component" value="Unassembled WGS sequence"/>
</dbReference>
<evidence type="ECO:0000313" key="3">
    <source>
        <dbReference type="EMBL" id="EIW51153.1"/>
    </source>
</evidence>
<accession>R7S603</accession>
<keyword evidence="2" id="KW-0472">Membrane</keyword>
<dbReference type="GeneID" id="19420246"/>
<gene>
    <name evidence="3" type="ORF">TRAVEDRAFT_75760</name>
</gene>
<protein>
    <submittedName>
        <fullName evidence="3">Uncharacterized protein</fullName>
    </submittedName>
</protein>
<dbReference type="EMBL" id="JH712012">
    <property type="protein sequence ID" value="EIW51153.1"/>
    <property type="molecule type" value="Genomic_DNA"/>
</dbReference>
<dbReference type="AlphaFoldDB" id="R7S603"/>
<dbReference type="KEGG" id="tvs:TRAVEDRAFT_75760"/>
<name>R7S603_TRAVS</name>
<evidence type="ECO:0000256" key="1">
    <source>
        <dbReference type="SAM" id="MobiDB-lite"/>
    </source>
</evidence>
<feature type="transmembrane region" description="Helical" evidence="2">
    <location>
        <begin position="213"/>
        <end position="233"/>
    </location>
</feature>
<feature type="region of interest" description="Disordered" evidence="1">
    <location>
        <begin position="1"/>
        <end position="30"/>
    </location>
</feature>
<keyword evidence="2" id="KW-1133">Transmembrane helix</keyword>
<sequence>MDAIDPAHDVEETEETHQPFEAPESAQPVSNSSLFPAVAIPSNRTLTATITYGDLPGPYRLPHSLETRRGIQDSERLARTMQLFDHLSLPGTEGGSGRPFPDLNLPGGFVVAKRGSASRYEAEFILTNRKLGDLFRDTVLWYLLPGYDIENIMERRYNIDEIMELHVHRADDEAIEDNPHRPEVAYMRMPHALNSVARKRGESQPDGGENEHGGWMVVVIATLVILAMALTIGKLHTAVLERSRDMHIA</sequence>